<accession>Q027G7</accession>
<evidence type="ECO:0000259" key="3">
    <source>
        <dbReference type="PROSITE" id="PS51746"/>
    </source>
</evidence>
<dbReference type="PROSITE" id="PS51746">
    <property type="entry name" value="PPM_2"/>
    <property type="match status" value="1"/>
</dbReference>
<dbReference type="SUPFAM" id="SSF81606">
    <property type="entry name" value="PP2C-like"/>
    <property type="match status" value="1"/>
</dbReference>
<proteinExistence type="predicted"/>
<dbReference type="SMART" id="SM00065">
    <property type="entry name" value="GAF"/>
    <property type="match status" value="1"/>
</dbReference>
<dbReference type="InParanoid" id="Q027G7"/>
<dbReference type="SMART" id="SM00240">
    <property type="entry name" value="FHA"/>
    <property type="match status" value="1"/>
</dbReference>
<protein>
    <submittedName>
        <fullName evidence="4">Serine phosphatase</fullName>
    </submittedName>
</protein>
<dbReference type="InterPro" id="IPR003018">
    <property type="entry name" value="GAF"/>
</dbReference>
<dbReference type="Gene3D" id="3.30.450.40">
    <property type="match status" value="1"/>
</dbReference>
<dbReference type="GO" id="GO:0016791">
    <property type="term" value="F:phosphatase activity"/>
    <property type="evidence" value="ECO:0007669"/>
    <property type="project" value="TreeGrafter"/>
</dbReference>
<reference evidence="4" key="1">
    <citation type="submission" date="2006-10" db="EMBL/GenBank/DDBJ databases">
        <title>Complete sequence of Solibacter usitatus Ellin6076.</title>
        <authorList>
            <consortium name="US DOE Joint Genome Institute"/>
            <person name="Copeland A."/>
            <person name="Lucas S."/>
            <person name="Lapidus A."/>
            <person name="Barry K."/>
            <person name="Detter J.C."/>
            <person name="Glavina del Rio T."/>
            <person name="Hammon N."/>
            <person name="Israni S."/>
            <person name="Dalin E."/>
            <person name="Tice H."/>
            <person name="Pitluck S."/>
            <person name="Thompson L.S."/>
            <person name="Brettin T."/>
            <person name="Bruce D."/>
            <person name="Han C."/>
            <person name="Tapia R."/>
            <person name="Gilna P."/>
            <person name="Schmutz J."/>
            <person name="Larimer F."/>
            <person name="Land M."/>
            <person name="Hauser L."/>
            <person name="Kyrpides N."/>
            <person name="Mikhailova N."/>
            <person name="Janssen P.H."/>
            <person name="Kuske C.R."/>
            <person name="Richardson P."/>
        </authorList>
    </citation>
    <scope>NUCLEOTIDE SEQUENCE</scope>
    <source>
        <strain evidence="4">Ellin6076</strain>
    </source>
</reference>
<name>Q027G7_SOLUE</name>
<sequence>MEPEAAIVPTVGPASLVVVDPNGQKKRVPLDQNPFFIGRQPDNHLILRDTRVSRVHARILVEDGGYVLEDIGSRHGTFINGQRVTRKRLDVSDRIEFGAQDSYHLLFALDGAELKRLMEQVGAGEKQPPGVGSNLGKLRAILELARTLQTSFSIDEVLASVVDTALAITGAERGFLLLRSGAALDTKVARHRQGHNLRETDLRVPREVIRRALEHRRELLSMNFDPLGAADTRPQNSIADLELRSAICVPLVRIRAGLGDSTTILNSVNETVGVLYMDSRLVAADMAGGNRELLQTLAIEASTVLENARLLVEEQSKHQMEEELRLARTIQQSLLPNSLPSDGWLHASGSSLASREVGGDYYDVARVTAHCWSAVLADVSGKGVGSALLASLLQGALITATEHPVAMGHRLERLNHFLLDRTGGEKYATAFYCLLHSDGRMYYVNAAHCPPMVLRAGGERLELEANSMPVGLIDSAEYAVIEQSLAPGDKIVIYSDGVTEAQNTEKGFFGKKRLREIVEAHAGESCEAIHRAIQEAVAGFTEGAPQSDDITLVVLEFRGAA</sequence>
<dbReference type="PROSITE" id="PS50006">
    <property type="entry name" value="FHA_DOMAIN"/>
    <property type="match status" value="1"/>
</dbReference>
<dbReference type="CDD" id="cd00060">
    <property type="entry name" value="FHA"/>
    <property type="match status" value="1"/>
</dbReference>
<evidence type="ECO:0000259" key="2">
    <source>
        <dbReference type="PROSITE" id="PS50006"/>
    </source>
</evidence>
<dbReference type="FunCoup" id="Q027G7">
    <property type="interactions" value="22"/>
</dbReference>
<dbReference type="Gene3D" id="2.60.200.20">
    <property type="match status" value="1"/>
</dbReference>
<dbReference type="InterPro" id="IPR036457">
    <property type="entry name" value="PPM-type-like_dom_sf"/>
</dbReference>
<dbReference type="HOGENOM" id="CLU_000445_43_6_0"/>
<dbReference type="InterPro" id="IPR000253">
    <property type="entry name" value="FHA_dom"/>
</dbReference>
<gene>
    <name evidence="4" type="ordered locus">Acid_1856</name>
</gene>
<dbReference type="SUPFAM" id="SSF55781">
    <property type="entry name" value="GAF domain-like"/>
    <property type="match status" value="1"/>
</dbReference>
<dbReference type="Pfam" id="PF00498">
    <property type="entry name" value="FHA"/>
    <property type="match status" value="1"/>
</dbReference>
<dbReference type="eggNOG" id="COG1716">
    <property type="taxonomic scope" value="Bacteria"/>
</dbReference>
<organism evidence="4">
    <name type="scientific">Solibacter usitatus (strain Ellin6076)</name>
    <dbReference type="NCBI Taxonomy" id="234267"/>
    <lineage>
        <taxon>Bacteria</taxon>
        <taxon>Pseudomonadati</taxon>
        <taxon>Acidobacteriota</taxon>
        <taxon>Terriglobia</taxon>
        <taxon>Bryobacterales</taxon>
        <taxon>Solibacteraceae</taxon>
        <taxon>Candidatus Solibacter</taxon>
    </lineage>
</organism>
<dbReference type="InterPro" id="IPR008984">
    <property type="entry name" value="SMAD_FHA_dom_sf"/>
</dbReference>
<dbReference type="AlphaFoldDB" id="Q027G7"/>
<dbReference type="OrthoDB" id="107728at2"/>
<dbReference type="EMBL" id="CP000473">
    <property type="protein sequence ID" value="ABJ82846.1"/>
    <property type="molecule type" value="Genomic_DNA"/>
</dbReference>
<dbReference type="eggNOG" id="COG2208">
    <property type="taxonomic scope" value="Bacteria"/>
</dbReference>
<dbReference type="InterPro" id="IPR029016">
    <property type="entry name" value="GAF-like_dom_sf"/>
</dbReference>
<dbReference type="SMART" id="SM00331">
    <property type="entry name" value="PP2C_SIG"/>
    <property type="match status" value="1"/>
</dbReference>
<dbReference type="eggNOG" id="COG2203">
    <property type="taxonomic scope" value="Bacteria"/>
</dbReference>
<dbReference type="SUPFAM" id="SSF49879">
    <property type="entry name" value="SMAD/FHA domain"/>
    <property type="match status" value="1"/>
</dbReference>
<dbReference type="STRING" id="234267.Acid_1856"/>
<feature type="domain" description="FHA" evidence="2">
    <location>
        <begin position="35"/>
        <end position="84"/>
    </location>
</feature>
<keyword evidence="1" id="KW-0378">Hydrolase</keyword>
<dbReference type="InterPro" id="IPR052016">
    <property type="entry name" value="Bact_Sigma-Reg"/>
</dbReference>
<dbReference type="Gene3D" id="3.60.40.10">
    <property type="entry name" value="PPM-type phosphatase domain"/>
    <property type="match status" value="1"/>
</dbReference>
<dbReference type="Pfam" id="PF07228">
    <property type="entry name" value="SpoIIE"/>
    <property type="match status" value="1"/>
</dbReference>
<feature type="domain" description="PPM-type phosphatase" evidence="3">
    <location>
        <begin position="345"/>
        <end position="557"/>
    </location>
</feature>
<dbReference type="PANTHER" id="PTHR43156">
    <property type="entry name" value="STAGE II SPORULATION PROTEIN E-RELATED"/>
    <property type="match status" value="1"/>
</dbReference>
<dbReference type="KEGG" id="sus:Acid_1856"/>
<evidence type="ECO:0000313" key="4">
    <source>
        <dbReference type="EMBL" id="ABJ82846.1"/>
    </source>
</evidence>
<dbReference type="PANTHER" id="PTHR43156:SF2">
    <property type="entry name" value="STAGE II SPORULATION PROTEIN E"/>
    <property type="match status" value="1"/>
</dbReference>
<dbReference type="InterPro" id="IPR001932">
    <property type="entry name" value="PPM-type_phosphatase-like_dom"/>
</dbReference>
<evidence type="ECO:0000256" key="1">
    <source>
        <dbReference type="ARBA" id="ARBA00022801"/>
    </source>
</evidence>